<keyword evidence="2" id="KW-1134">Transmembrane beta strand</keyword>
<accession>A0A401UAR7</accession>
<feature type="region of interest" description="Disordered" evidence="3">
    <location>
        <begin position="200"/>
        <end position="223"/>
    </location>
</feature>
<evidence type="ECO:0000313" key="6">
    <source>
        <dbReference type="EMBL" id="GCC51962.1"/>
    </source>
</evidence>
<dbReference type="InterPro" id="IPR039426">
    <property type="entry name" value="TonB-dep_rcpt-like"/>
</dbReference>
<dbReference type="InterPro" id="IPR008969">
    <property type="entry name" value="CarboxyPept-like_regulatory"/>
</dbReference>
<keyword evidence="2" id="KW-0812">Transmembrane</keyword>
<dbReference type="Pfam" id="PF07715">
    <property type="entry name" value="Plug"/>
    <property type="match status" value="1"/>
</dbReference>
<gene>
    <name evidence="6" type="ORF">SanaruYs_21930</name>
</gene>
<comment type="similarity">
    <text evidence="2">Belongs to the TonB-dependent receptor family.</text>
</comment>
<feature type="signal peptide" evidence="4">
    <location>
        <begin position="1"/>
        <end position="21"/>
    </location>
</feature>
<keyword evidence="1 4" id="KW-0732">Signal</keyword>
<evidence type="ECO:0000256" key="1">
    <source>
        <dbReference type="ARBA" id="ARBA00022729"/>
    </source>
</evidence>
<protein>
    <recommendedName>
        <fullName evidence="5">TonB-dependent receptor plug domain-containing protein</fullName>
    </recommendedName>
</protein>
<dbReference type="RefSeq" id="WP_127122619.1">
    <property type="nucleotide sequence ID" value="NZ_BHXQ01000004.1"/>
</dbReference>
<dbReference type="GO" id="GO:0009279">
    <property type="term" value="C:cell outer membrane"/>
    <property type="evidence" value="ECO:0007669"/>
    <property type="project" value="UniProtKB-SubCell"/>
</dbReference>
<dbReference type="PANTHER" id="PTHR30069">
    <property type="entry name" value="TONB-DEPENDENT OUTER MEMBRANE RECEPTOR"/>
    <property type="match status" value="1"/>
</dbReference>
<feature type="domain" description="TonB-dependent receptor plug" evidence="5">
    <location>
        <begin position="119"/>
        <end position="253"/>
    </location>
</feature>
<dbReference type="InterPro" id="IPR023997">
    <property type="entry name" value="TonB-dep_OMP_SusC/RagA_CS"/>
</dbReference>
<keyword evidence="2" id="KW-0813">Transport</keyword>
<dbReference type="PANTHER" id="PTHR30069:SF29">
    <property type="entry name" value="HEMOGLOBIN AND HEMOGLOBIN-HAPTOGLOBIN-BINDING PROTEIN 1-RELATED"/>
    <property type="match status" value="1"/>
</dbReference>
<organism evidence="6 7">
    <name type="scientific">Chryseotalea sanaruensis</name>
    <dbReference type="NCBI Taxonomy" id="2482724"/>
    <lineage>
        <taxon>Bacteria</taxon>
        <taxon>Pseudomonadati</taxon>
        <taxon>Bacteroidota</taxon>
        <taxon>Cytophagia</taxon>
        <taxon>Cytophagales</taxon>
        <taxon>Chryseotaleaceae</taxon>
        <taxon>Chryseotalea</taxon>
    </lineage>
</organism>
<keyword evidence="2" id="KW-0472">Membrane</keyword>
<dbReference type="Pfam" id="PF13715">
    <property type="entry name" value="CarbopepD_reg_2"/>
    <property type="match status" value="1"/>
</dbReference>
<evidence type="ECO:0000256" key="3">
    <source>
        <dbReference type="SAM" id="MobiDB-lite"/>
    </source>
</evidence>
<dbReference type="GO" id="GO:0044718">
    <property type="term" value="P:siderophore transmembrane transport"/>
    <property type="evidence" value="ECO:0007669"/>
    <property type="project" value="TreeGrafter"/>
</dbReference>
<proteinExistence type="inferred from homology"/>
<comment type="subcellular location">
    <subcellularLocation>
        <location evidence="2">Cell outer membrane</location>
        <topology evidence="2">Multi-pass membrane protein</topology>
    </subcellularLocation>
</comment>
<evidence type="ECO:0000256" key="4">
    <source>
        <dbReference type="SAM" id="SignalP"/>
    </source>
</evidence>
<dbReference type="PROSITE" id="PS52016">
    <property type="entry name" value="TONB_DEPENDENT_REC_3"/>
    <property type="match status" value="1"/>
</dbReference>
<dbReference type="OrthoDB" id="9768177at2"/>
<dbReference type="Proteomes" id="UP000288227">
    <property type="component" value="Unassembled WGS sequence"/>
</dbReference>
<name>A0A401UAR7_9BACT</name>
<dbReference type="InterPro" id="IPR012910">
    <property type="entry name" value="Plug_dom"/>
</dbReference>
<feature type="chain" id="PRO_5019500748" description="TonB-dependent receptor plug domain-containing protein" evidence="4">
    <location>
        <begin position="22"/>
        <end position="445"/>
    </location>
</feature>
<dbReference type="Gene3D" id="2.170.130.10">
    <property type="entry name" value="TonB-dependent receptor, plug domain"/>
    <property type="match status" value="1"/>
</dbReference>
<comment type="caution">
    <text evidence="6">The sequence shown here is derived from an EMBL/GenBank/DDBJ whole genome shotgun (WGS) entry which is preliminary data.</text>
</comment>
<dbReference type="InterPro" id="IPR037066">
    <property type="entry name" value="Plug_dom_sf"/>
</dbReference>
<evidence type="ECO:0000256" key="2">
    <source>
        <dbReference type="PROSITE-ProRule" id="PRU01360"/>
    </source>
</evidence>
<reference evidence="6 7" key="1">
    <citation type="submission" date="2018-11" db="EMBL/GenBank/DDBJ databases">
        <title>Chryseotalea sanarue gen. nov., sp., nov., a member of the family Cytophagaceae, isolated from a brackish lake in Hamamatsu Japan.</title>
        <authorList>
            <person name="Maejima Y."/>
            <person name="Iino T."/>
            <person name="Muraguchi Y."/>
            <person name="Fukuda K."/>
            <person name="Ohkuma M."/>
            <person name="Moriuchi R."/>
            <person name="Dohra H."/>
            <person name="Kimbara K."/>
            <person name="Shintani M."/>
        </authorList>
    </citation>
    <scope>NUCLEOTIDE SEQUENCE [LARGE SCALE GENOMIC DNA]</scope>
    <source>
        <strain evidence="6 7">Ys</strain>
    </source>
</reference>
<dbReference type="Gene3D" id="2.60.40.1120">
    <property type="entry name" value="Carboxypeptidase-like, regulatory domain"/>
    <property type="match status" value="1"/>
</dbReference>
<evidence type="ECO:0000313" key="7">
    <source>
        <dbReference type="Proteomes" id="UP000288227"/>
    </source>
</evidence>
<dbReference type="EMBL" id="BHXQ01000004">
    <property type="protein sequence ID" value="GCC51962.1"/>
    <property type="molecule type" value="Genomic_DNA"/>
</dbReference>
<dbReference type="SUPFAM" id="SSF56935">
    <property type="entry name" value="Porins"/>
    <property type="match status" value="1"/>
</dbReference>
<dbReference type="NCBIfam" id="TIGR04057">
    <property type="entry name" value="SusC_RagA_signa"/>
    <property type="match status" value="1"/>
</dbReference>
<dbReference type="GO" id="GO:0015344">
    <property type="term" value="F:siderophore uptake transmembrane transporter activity"/>
    <property type="evidence" value="ECO:0007669"/>
    <property type="project" value="TreeGrafter"/>
</dbReference>
<keyword evidence="7" id="KW-1185">Reference proteome</keyword>
<keyword evidence="2" id="KW-0998">Cell outer membrane</keyword>
<dbReference type="AlphaFoldDB" id="A0A401UAR7"/>
<evidence type="ECO:0000259" key="5">
    <source>
        <dbReference type="Pfam" id="PF07715"/>
    </source>
</evidence>
<dbReference type="SUPFAM" id="SSF49464">
    <property type="entry name" value="Carboxypeptidase regulatory domain-like"/>
    <property type="match status" value="1"/>
</dbReference>
<sequence>MKKIVLMLILASLCALTSIYAQERRISGKVTSAEDGTALPGVNVVVKGTGAGTVTDAEGNFVLPVTGSAQYLIFSFIGLQTQEVAIGDQSVINVSLSLDVTQLSEIVVSGLATSVKRSNLANAVGTVSGDELAGRTAIQTLDGGLQGKVTGAQILSNSGAPGGGISIKLRGITTITGSSEPLYIVDGVYMDNSVNQPGTNSVTGAAGGGAATSNQDNGANRMADLDPNDIANIEILKGASASAIYGSRANAGVILITTKRGSTGKTNISFGQDIGVASILNPLGVRPFTSSSVLADFGAAAQAQYNAAATAGKLYNYEDEMYGEKGLLLNSRLTLAGGSDKTKFFIAGSTKDEEGIIKNTGFTRQSVRANIDHKVSDLLDVNISTNYIRSTTNRGVTNNDNAGVSYGVALSATLPWHELHPNAQGIFRITQPTRQTHYKHVTNPV</sequence>